<dbReference type="SUPFAM" id="SSF158560">
    <property type="entry name" value="BH3980-like"/>
    <property type="match status" value="1"/>
</dbReference>
<organism evidence="1 2">
    <name type="scientific">Agrilactobacillus yilanensis</name>
    <dbReference type="NCBI Taxonomy" id="2485997"/>
    <lineage>
        <taxon>Bacteria</taxon>
        <taxon>Bacillati</taxon>
        <taxon>Bacillota</taxon>
        <taxon>Bacilli</taxon>
        <taxon>Lactobacillales</taxon>
        <taxon>Lactobacillaceae</taxon>
        <taxon>Agrilactobacillus</taxon>
    </lineage>
</organism>
<proteinExistence type="predicted"/>
<dbReference type="Pfam" id="PF06304">
    <property type="entry name" value="DUF1048"/>
    <property type="match status" value="1"/>
</dbReference>
<dbReference type="Proteomes" id="UP001597267">
    <property type="component" value="Unassembled WGS sequence"/>
</dbReference>
<keyword evidence="2" id="KW-1185">Reference proteome</keyword>
<dbReference type="RefSeq" id="WP_125713924.1">
    <property type="nucleotide sequence ID" value="NZ_JBHTOP010000003.1"/>
</dbReference>
<accession>A0ABW4J5X6</accession>
<sequence length="109" mass="12729">MMTWLKKMREEKKAYRAYRKRMAALPADFRQALQALEKYLNYWAKDGQIYIILYSVLDMFEAAAADGLGVRDVVGTDITAFADSLIEENPEATWINSQREKLRRDAFKK</sequence>
<evidence type="ECO:0000313" key="2">
    <source>
        <dbReference type="Proteomes" id="UP001597267"/>
    </source>
</evidence>
<reference evidence="2" key="1">
    <citation type="journal article" date="2019" name="Int. J. Syst. Evol. Microbiol.">
        <title>The Global Catalogue of Microorganisms (GCM) 10K type strain sequencing project: providing services to taxonomists for standard genome sequencing and annotation.</title>
        <authorList>
            <consortium name="The Broad Institute Genomics Platform"/>
            <consortium name="The Broad Institute Genome Sequencing Center for Infectious Disease"/>
            <person name="Wu L."/>
            <person name="Ma J."/>
        </authorList>
    </citation>
    <scope>NUCLEOTIDE SEQUENCE [LARGE SCALE GENOMIC DNA]</scope>
    <source>
        <strain evidence="2">CCM 8896</strain>
    </source>
</reference>
<gene>
    <name evidence="1" type="ORF">ACFQ5M_02005</name>
</gene>
<comment type="caution">
    <text evidence="1">The sequence shown here is derived from an EMBL/GenBank/DDBJ whole genome shotgun (WGS) entry which is preliminary data.</text>
</comment>
<dbReference type="InterPro" id="IPR008316">
    <property type="entry name" value="UCP029876"/>
</dbReference>
<evidence type="ECO:0000313" key="1">
    <source>
        <dbReference type="EMBL" id="MFD1670865.1"/>
    </source>
</evidence>
<dbReference type="EMBL" id="JBHTOP010000003">
    <property type="protein sequence ID" value="MFD1670865.1"/>
    <property type="molecule type" value="Genomic_DNA"/>
</dbReference>
<dbReference type="Gene3D" id="1.10.1900.10">
    <property type="entry name" value="c-terminal domain of poly(a) binding protein"/>
    <property type="match status" value="1"/>
</dbReference>
<protein>
    <submittedName>
        <fullName evidence="1">DUF1048 domain-containing protein</fullName>
    </submittedName>
</protein>
<name>A0ABW4J5X6_9LACO</name>